<keyword evidence="2" id="KW-1185">Reference proteome</keyword>
<name>A0A8S1CDR7_9INSE</name>
<dbReference type="AlphaFoldDB" id="A0A8S1CDR7"/>
<comment type="caution">
    <text evidence="1">The sequence shown here is derived from an EMBL/GenBank/DDBJ whole genome shotgun (WGS) entry which is preliminary data.</text>
</comment>
<evidence type="ECO:0000313" key="2">
    <source>
        <dbReference type="Proteomes" id="UP000494165"/>
    </source>
</evidence>
<evidence type="ECO:0000313" key="1">
    <source>
        <dbReference type="EMBL" id="CAB3366278.1"/>
    </source>
</evidence>
<gene>
    <name evidence="1" type="ORF">CLODIP_2_CD01473</name>
</gene>
<dbReference type="EMBL" id="CADEPI010000024">
    <property type="protein sequence ID" value="CAB3366278.1"/>
    <property type="molecule type" value="Genomic_DNA"/>
</dbReference>
<accession>A0A8S1CDR7</accession>
<organism evidence="1 2">
    <name type="scientific">Cloeon dipterum</name>
    <dbReference type="NCBI Taxonomy" id="197152"/>
    <lineage>
        <taxon>Eukaryota</taxon>
        <taxon>Metazoa</taxon>
        <taxon>Ecdysozoa</taxon>
        <taxon>Arthropoda</taxon>
        <taxon>Hexapoda</taxon>
        <taxon>Insecta</taxon>
        <taxon>Pterygota</taxon>
        <taxon>Palaeoptera</taxon>
        <taxon>Ephemeroptera</taxon>
        <taxon>Pisciforma</taxon>
        <taxon>Baetidae</taxon>
        <taxon>Cloeon</taxon>
    </lineage>
</organism>
<protein>
    <submittedName>
        <fullName evidence="1">Uncharacterized protein</fullName>
    </submittedName>
</protein>
<reference evidence="1 2" key="1">
    <citation type="submission" date="2020-04" db="EMBL/GenBank/DDBJ databases">
        <authorList>
            <person name="Alioto T."/>
            <person name="Alioto T."/>
            <person name="Gomez Garrido J."/>
        </authorList>
    </citation>
    <scope>NUCLEOTIDE SEQUENCE [LARGE SCALE GENOMIC DNA]</scope>
</reference>
<sequence length="71" mass="7612">MKPQIGKKDVPRNNNNNGSCCSCKGNSLTGASATCVNKFCKNSNCKCGRACKCGQVVVRMTMGSPFSFDFH</sequence>
<proteinExistence type="predicted"/>
<dbReference type="Proteomes" id="UP000494165">
    <property type="component" value="Unassembled WGS sequence"/>
</dbReference>